<dbReference type="EMBL" id="JACEFO010002261">
    <property type="protein sequence ID" value="KAF8670282.1"/>
    <property type="molecule type" value="Genomic_DNA"/>
</dbReference>
<dbReference type="GO" id="GO:0005886">
    <property type="term" value="C:plasma membrane"/>
    <property type="evidence" value="ECO:0007669"/>
    <property type="project" value="TreeGrafter"/>
</dbReference>
<comment type="caution">
    <text evidence="1">The sequence shown here is derived from an EMBL/GenBank/DDBJ whole genome shotgun (WGS) entry which is preliminary data.</text>
</comment>
<dbReference type="GO" id="GO:0008324">
    <property type="term" value="F:monoatomic cation transmembrane transporter activity"/>
    <property type="evidence" value="ECO:0007669"/>
    <property type="project" value="TreeGrafter"/>
</dbReference>
<dbReference type="PANTHER" id="PTHR31064">
    <property type="entry name" value="POTASSIUM TRANSPORT PROTEIN DDB_G0292412-RELATED"/>
    <property type="match status" value="1"/>
</dbReference>
<sequence length="183" mass="20226">MEGGLGAWETAKSPLQLDFGSNSESRNSRIRTRISTIHIWLERRFYRASNGTRTRPKFTLSRRESSEEGGVQNLSRCCGVDHDPNLYISVAATLARISLLGKIDLGRVVRKPDRIVSRLRQNLHIKVAMVCAMEWGGALQGMSAGEKVSNALFLAVNSRHTGESTVDLSTLAPAILVLFVLMM</sequence>
<organism evidence="1 2">
    <name type="scientific">Digitaria exilis</name>
    <dbReference type="NCBI Taxonomy" id="1010633"/>
    <lineage>
        <taxon>Eukaryota</taxon>
        <taxon>Viridiplantae</taxon>
        <taxon>Streptophyta</taxon>
        <taxon>Embryophyta</taxon>
        <taxon>Tracheophyta</taxon>
        <taxon>Spermatophyta</taxon>
        <taxon>Magnoliopsida</taxon>
        <taxon>Liliopsida</taxon>
        <taxon>Poales</taxon>
        <taxon>Poaceae</taxon>
        <taxon>PACMAD clade</taxon>
        <taxon>Panicoideae</taxon>
        <taxon>Panicodae</taxon>
        <taxon>Paniceae</taxon>
        <taxon>Anthephorinae</taxon>
        <taxon>Digitaria</taxon>
    </lineage>
</organism>
<gene>
    <name evidence="1" type="ORF">HU200_050819</name>
</gene>
<dbReference type="OrthoDB" id="9999863at2759"/>
<dbReference type="Proteomes" id="UP000636709">
    <property type="component" value="Unassembled WGS sequence"/>
</dbReference>
<keyword evidence="2" id="KW-1185">Reference proteome</keyword>
<dbReference type="InterPro" id="IPR051143">
    <property type="entry name" value="TrkH_K-transport"/>
</dbReference>
<protein>
    <submittedName>
        <fullName evidence="1">Uncharacterized protein</fullName>
    </submittedName>
</protein>
<dbReference type="PANTHER" id="PTHR31064:SF38">
    <property type="entry name" value="CATION TRANSPORTER HKT1_4-RELATED"/>
    <property type="match status" value="1"/>
</dbReference>
<accession>A0A835ARQ1</accession>
<name>A0A835ARQ1_9POAL</name>
<dbReference type="AlphaFoldDB" id="A0A835ARQ1"/>
<evidence type="ECO:0000313" key="2">
    <source>
        <dbReference type="Proteomes" id="UP000636709"/>
    </source>
</evidence>
<dbReference type="GO" id="GO:0098662">
    <property type="term" value="P:inorganic cation transmembrane transport"/>
    <property type="evidence" value="ECO:0007669"/>
    <property type="project" value="UniProtKB-ARBA"/>
</dbReference>
<reference evidence="1" key="1">
    <citation type="submission" date="2020-07" db="EMBL/GenBank/DDBJ databases">
        <title>Genome sequence and genetic diversity analysis of an under-domesticated orphan crop, white fonio (Digitaria exilis).</title>
        <authorList>
            <person name="Bennetzen J.L."/>
            <person name="Chen S."/>
            <person name="Ma X."/>
            <person name="Wang X."/>
            <person name="Yssel A.E.J."/>
            <person name="Chaluvadi S.R."/>
            <person name="Johnson M."/>
            <person name="Gangashetty P."/>
            <person name="Hamidou F."/>
            <person name="Sanogo M.D."/>
            <person name="Zwaenepoel A."/>
            <person name="Wallace J."/>
            <person name="Van De Peer Y."/>
            <person name="Van Deynze A."/>
        </authorList>
    </citation>
    <scope>NUCLEOTIDE SEQUENCE</scope>
    <source>
        <tissue evidence="1">Leaves</tissue>
    </source>
</reference>
<evidence type="ECO:0000313" key="1">
    <source>
        <dbReference type="EMBL" id="KAF8670282.1"/>
    </source>
</evidence>
<proteinExistence type="predicted"/>